<dbReference type="EMBL" id="LQPC01000049">
    <property type="protein sequence ID" value="ORV83767.1"/>
    <property type="molecule type" value="Genomic_DNA"/>
</dbReference>
<dbReference type="Proteomes" id="UP000193622">
    <property type="component" value="Unassembled WGS sequence"/>
</dbReference>
<protein>
    <recommendedName>
        <fullName evidence="3">DUF4242 domain-containing protein</fullName>
    </recommendedName>
</protein>
<reference evidence="1 2" key="1">
    <citation type="submission" date="2016-01" db="EMBL/GenBank/DDBJ databases">
        <title>The new phylogeny of the genus Mycobacterium.</title>
        <authorList>
            <person name="Tarcisio F."/>
            <person name="Conor M."/>
            <person name="Antonella G."/>
            <person name="Elisabetta G."/>
            <person name="Giulia F.S."/>
            <person name="Sara T."/>
            <person name="Anna F."/>
            <person name="Clotilde B."/>
            <person name="Roberto B."/>
            <person name="Veronica D.S."/>
            <person name="Fabio R."/>
            <person name="Monica P."/>
            <person name="Olivier J."/>
            <person name="Enrico T."/>
            <person name="Nicola S."/>
        </authorList>
    </citation>
    <scope>NUCLEOTIDE SEQUENCE [LARGE SCALE GENOMIC DNA]</scope>
    <source>
        <strain evidence="1 2">DSM 45541</strain>
    </source>
</reference>
<proteinExistence type="predicted"/>
<accession>A0A1X1WAY2</accession>
<name>A0A1X1WAY2_MYCIR</name>
<dbReference type="AlphaFoldDB" id="A0A1X1WAY2"/>
<gene>
    <name evidence="1" type="ORF">AWC12_24465</name>
</gene>
<comment type="caution">
    <text evidence="1">The sequence shown here is derived from an EMBL/GenBank/DDBJ whole genome shotgun (WGS) entry which is preliminary data.</text>
</comment>
<dbReference type="RefSeq" id="WP_085177490.1">
    <property type="nucleotide sequence ID" value="NZ_LQPC01000049.1"/>
</dbReference>
<evidence type="ECO:0000313" key="1">
    <source>
        <dbReference type="EMBL" id="ORV83767.1"/>
    </source>
</evidence>
<evidence type="ECO:0000313" key="2">
    <source>
        <dbReference type="Proteomes" id="UP000193622"/>
    </source>
</evidence>
<organism evidence="1 2">
    <name type="scientific">Mycolicibacterium iranicum</name>
    <name type="common">Mycobacterium iranicum</name>
    <dbReference type="NCBI Taxonomy" id="912594"/>
    <lineage>
        <taxon>Bacteria</taxon>
        <taxon>Bacillati</taxon>
        <taxon>Actinomycetota</taxon>
        <taxon>Actinomycetes</taxon>
        <taxon>Mycobacteriales</taxon>
        <taxon>Mycobacteriaceae</taxon>
        <taxon>Mycolicibacterium</taxon>
    </lineage>
</organism>
<evidence type="ECO:0008006" key="3">
    <source>
        <dbReference type="Google" id="ProtNLM"/>
    </source>
</evidence>
<sequence>MGPPEECYLVEWYQPAVVRESLERTSAVLQSSAAAASALGPTIQLMSMIVVPTDEMVFGIFCAASADLVSKVCRHAGLPADRLTAATDIRLEPRGPV</sequence>